<dbReference type="AlphaFoldDB" id="A0A5C5ZZX1"/>
<keyword evidence="3" id="KW-1185">Reference proteome</keyword>
<name>A0A5C5ZZX1_9BACT</name>
<dbReference type="EMBL" id="SJPM01000010">
    <property type="protein sequence ID" value="TWT93114.1"/>
    <property type="molecule type" value="Genomic_DNA"/>
</dbReference>
<feature type="compositionally biased region" description="Basic and acidic residues" evidence="1">
    <location>
        <begin position="21"/>
        <end position="30"/>
    </location>
</feature>
<gene>
    <name evidence="2" type="ORF">Pla100_44310</name>
</gene>
<evidence type="ECO:0000256" key="1">
    <source>
        <dbReference type="SAM" id="MobiDB-lite"/>
    </source>
</evidence>
<sequence length="57" mass="6072">MLPRPYRVGVDEQGKSAQSSSDDKIDEKKPTSQSTGLNSLATAVPARANQGRNGLRS</sequence>
<comment type="caution">
    <text evidence="2">The sequence shown here is derived from an EMBL/GenBank/DDBJ whole genome shotgun (WGS) entry which is preliminary data.</text>
</comment>
<proteinExistence type="predicted"/>
<accession>A0A5C5ZZX1</accession>
<feature type="region of interest" description="Disordered" evidence="1">
    <location>
        <begin position="1"/>
        <end position="57"/>
    </location>
</feature>
<feature type="compositionally biased region" description="Polar residues" evidence="1">
    <location>
        <begin position="31"/>
        <end position="41"/>
    </location>
</feature>
<protein>
    <submittedName>
        <fullName evidence="2">Uncharacterized protein</fullName>
    </submittedName>
</protein>
<evidence type="ECO:0000313" key="3">
    <source>
        <dbReference type="Proteomes" id="UP000316213"/>
    </source>
</evidence>
<reference evidence="2 3" key="1">
    <citation type="submission" date="2019-02" db="EMBL/GenBank/DDBJ databases">
        <title>Deep-cultivation of Planctomycetes and their phenomic and genomic characterization uncovers novel biology.</title>
        <authorList>
            <person name="Wiegand S."/>
            <person name="Jogler M."/>
            <person name="Boedeker C."/>
            <person name="Pinto D."/>
            <person name="Vollmers J."/>
            <person name="Rivas-Marin E."/>
            <person name="Kohn T."/>
            <person name="Peeters S.H."/>
            <person name="Heuer A."/>
            <person name="Rast P."/>
            <person name="Oberbeckmann S."/>
            <person name="Bunk B."/>
            <person name="Jeske O."/>
            <person name="Meyerdierks A."/>
            <person name="Storesund J.E."/>
            <person name="Kallscheuer N."/>
            <person name="Luecker S."/>
            <person name="Lage O.M."/>
            <person name="Pohl T."/>
            <person name="Merkel B.J."/>
            <person name="Hornburger P."/>
            <person name="Mueller R.-W."/>
            <person name="Bruemmer F."/>
            <person name="Labrenz M."/>
            <person name="Spormann A.M."/>
            <person name="Op Den Camp H."/>
            <person name="Overmann J."/>
            <person name="Amann R."/>
            <person name="Jetten M.S.M."/>
            <person name="Mascher T."/>
            <person name="Medema M.H."/>
            <person name="Devos D.P."/>
            <person name="Kaster A.-K."/>
            <person name="Ovreas L."/>
            <person name="Rohde M."/>
            <person name="Galperin M.Y."/>
            <person name="Jogler C."/>
        </authorList>
    </citation>
    <scope>NUCLEOTIDE SEQUENCE [LARGE SCALE GENOMIC DNA]</scope>
    <source>
        <strain evidence="2 3">Pla100</strain>
    </source>
</reference>
<organism evidence="2 3">
    <name type="scientific">Neorhodopirellula pilleata</name>
    <dbReference type="NCBI Taxonomy" id="2714738"/>
    <lineage>
        <taxon>Bacteria</taxon>
        <taxon>Pseudomonadati</taxon>
        <taxon>Planctomycetota</taxon>
        <taxon>Planctomycetia</taxon>
        <taxon>Pirellulales</taxon>
        <taxon>Pirellulaceae</taxon>
        <taxon>Neorhodopirellula</taxon>
    </lineage>
</organism>
<dbReference type="Proteomes" id="UP000316213">
    <property type="component" value="Unassembled WGS sequence"/>
</dbReference>
<evidence type="ECO:0000313" key="2">
    <source>
        <dbReference type="EMBL" id="TWT93114.1"/>
    </source>
</evidence>